<proteinExistence type="predicted"/>
<sequence length="119" mass="13667">MAWLFRFNHILAVPFSGSAAAGARLIGLVPIDFTLDAWSKTLESGNFLKSLWKFVRTALGTIIIMTCLTLAAYARYKEETAFERRTFYIYYLIFIMLPRGTSQYERTHGHPYVYPLACL</sequence>
<comment type="subcellular location">
    <subcellularLocation>
        <location evidence="1">Membrane</location>
        <topology evidence="1">Multi-pass membrane protein</topology>
    </subcellularLocation>
</comment>
<keyword evidence="7" id="KW-1185">Reference proteome</keyword>
<protein>
    <submittedName>
        <fullName evidence="6">Uncharacterized protein</fullName>
    </submittedName>
</protein>
<keyword evidence="3 5" id="KW-1133">Transmembrane helix</keyword>
<dbReference type="Gene3D" id="1.10.3720.10">
    <property type="entry name" value="MetI-like"/>
    <property type="match status" value="1"/>
</dbReference>
<accession>A0A8J4H3D0</accession>
<name>A0A8J4H3D0_9BACL</name>
<organism evidence="6 7">
    <name type="scientific">Xylanibacillus composti</name>
    <dbReference type="NCBI Taxonomy" id="1572762"/>
    <lineage>
        <taxon>Bacteria</taxon>
        <taxon>Bacillati</taxon>
        <taxon>Bacillota</taxon>
        <taxon>Bacilli</taxon>
        <taxon>Bacillales</taxon>
        <taxon>Paenibacillaceae</taxon>
        <taxon>Xylanibacillus</taxon>
    </lineage>
</organism>
<evidence type="ECO:0000313" key="7">
    <source>
        <dbReference type="Proteomes" id="UP000677918"/>
    </source>
</evidence>
<reference evidence="6" key="1">
    <citation type="submission" date="2021-04" db="EMBL/GenBank/DDBJ databases">
        <title>Draft genome sequence of Xylanibacillus composti strain K13.</title>
        <authorList>
            <person name="Uke A."/>
            <person name="Chhe C."/>
            <person name="Baramee S."/>
            <person name="Kosugi A."/>
        </authorList>
    </citation>
    <scope>NUCLEOTIDE SEQUENCE</scope>
    <source>
        <strain evidence="6">K13</strain>
    </source>
</reference>
<dbReference type="RefSeq" id="WP_213411484.1">
    <property type="nucleotide sequence ID" value="NZ_BOVK01000018.1"/>
</dbReference>
<evidence type="ECO:0000256" key="5">
    <source>
        <dbReference type="SAM" id="Phobius"/>
    </source>
</evidence>
<dbReference type="Proteomes" id="UP000677918">
    <property type="component" value="Unassembled WGS sequence"/>
</dbReference>
<keyword evidence="2 5" id="KW-0812">Transmembrane</keyword>
<evidence type="ECO:0000256" key="2">
    <source>
        <dbReference type="ARBA" id="ARBA00022692"/>
    </source>
</evidence>
<evidence type="ECO:0000313" key="6">
    <source>
        <dbReference type="EMBL" id="GIQ68786.1"/>
    </source>
</evidence>
<comment type="caution">
    <text evidence="6">The sequence shown here is derived from an EMBL/GenBank/DDBJ whole genome shotgun (WGS) entry which is preliminary data.</text>
</comment>
<gene>
    <name evidence="6" type="ORF">XYCOK13_16100</name>
</gene>
<dbReference type="InterPro" id="IPR035906">
    <property type="entry name" value="MetI-like_sf"/>
</dbReference>
<feature type="transmembrane region" description="Helical" evidence="5">
    <location>
        <begin position="51"/>
        <end position="74"/>
    </location>
</feature>
<keyword evidence="4 5" id="KW-0472">Membrane</keyword>
<evidence type="ECO:0000256" key="3">
    <source>
        <dbReference type="ARBA" id="ARBA00022989"/>
    </source>
</evidence>
<feature type="transmembrane region" description="Helical" evidence="5">
    <location>
        <begin position="12"/>
        <end position="31"/>
    </location>
</feature>
<dbReference type="EMBL" id="BOVK01000018">
    <property type="protein sequence ID" value="GIQ68786.1"/>
    <property type="molecule type" value="Genomic_DNA"/>
</dbReference>
<dbReference type="AlphaFoldDB" id="A0A8J4H3D0"/>
<evidence type="ECO:0000256" key="1">
    <source>
        <dbReference type="ARBA" id="ARBA00004141"/>
    </source>
</evidence>
<dbReference type="GO" id="GO:0016020">
    <property type="term" value="C:membrane"/>
    <property type="evidence" value="ECO:0007669"/>
    <property type="project" value="UniProtKB-SubCell"/>
</dbReference>
<evidence type="ECO:0000256" key="4">
    <source>
        <dbReference type="ARBA" id="ARBA00023136"/>
    </source>
</evidence>